<dbReference type="Gene3D" id="3.40.1410.10">
    <property type="entry name" value="Chorismate lyase-like"/>
    <property type="match status" value="1"/>
</dbReference>
<dbReference type="InterPro" id="IPR036388">
    <property type="entry name" value="WH-like_DNA-bd_sf"/>
</dbReference>
<evidence type="ECO:0000313" key="6">
    <source>
        <dbReference type="Proteomes" id="UP001501586"/>
    </source>
</evidence>
<comment type="caution">
    <text evidence="5">The sequence shown here is derived from an EMBL/GenBank/DDBJ whole genome shotgun (WGS) entry which is preliminary data.</text>
</comment>
<reference evidence="6" key="1">
    <citation type="journal article" date="2019" name="Int. J. Syst. Evol. Microbiol.">
        <title>The Global Catalogue of Microorganisms (GCM) 10K type strain sequencing project: providing services to taxonomists for standard genome sequencing and annotation.</title>
        <authorList>
            <consortium name="The Broad Institute Genomics Platform"/>
            <consortium name="The Broad Institute Genome Sequencing Center for Infectious Disease"/>
            <person name="Wu L."/>
            <person name="Ma J."/>
        </authorList>
    </citation>
    <scope>NUCLEOTIDE SEQUENCE [LARGE SCALE GENOMIC DNA]</scope>
    <source>
        <strain evidence="6">JCM 17458</strain>
    </source>
</reference>
<dbReference type="PRINTS" id="PR00035">
    <property type="entry name" value="HTHGNTR"/>
</dbReference>
<feature type="domain" description="HTH gntR-type" evidence="4">
    <location>
        <begin position="14"/>
        <end position="81"/>
    </location>
</feature>
<dbReference type="InterPro" id="IPR050679">
    <property type="entry name" value="Bact_HTH_transcr_reg"/>
</dbReference>
<keyword evidence="1" id="KW-0805">Transcription regulation</keyword>
<keyword evidence="6" id="KW-1185">Reference proteome</keyword>
<organism evidence="5 6">
    <name type="scientific">Brevibacterium daeguense</name>
    <dbReference type="NCBI Taxonomy" id="909936"/>
    <lineage>
        <taxon>Bacteria</taxon>
        <taxon>Bacillati</taxon>
        <taxon>Actinomycetota</taxon>
        <taxon>Actinomycetes</taxon>
        <taxon>Micrococcales</taxon>
        <taxon>Brevibacteriaceae</taxon>
        <taxon>Brevibacterium</taxon>
    </lineage>
</organism>
<proteinExistence type="predicted"/>
<dbReference type="SMART" id="SM00866">
    <property type="entry name" value="UTRA"/>
    <property type="match status" value="1"/>
</dbReference>
<dbReference type="SMART" id="SM00345">
    <property type="entry name" value="HTH_GNTR"/>
    <property type="match status" value="1"/>
</dbReference>
<accession>A0ABP8EH66</accession>
<dbReference type="InterPro" id="IPR028978">
    <property type="entry name" value="Chorismate_lyase_/UTRA_dom_sf"/>
</dbReference>
<dbReference type="Pfam" id="PF07702">
    <property type="entry name" value="UTRA"/>
    <property type="match status" value="1"/>
</dbReference>
<dbReference type="SUPFAM" id="SSF46785">
    <property type="entry name" value="Winged helix' DNA-binding domain"/>
    <property type="match status" value="1"/>
</dbReference>
<dbReference type="PROSITE" id="PS50949">
    <property type="entry name" value="HTH_GNTR"/>
    <property type="match status" value="1"/>
</dbReference>
<dbReference type="InterPro" id="IPR000524">
    <property type="entry name" value="Tscrpt_reg_HTH_GntR"/>
</dbReference>
<dbReference type="Proteomes" id="UP001501586">
    <property type="component" value="Unassembled WGS sequence"/>
</dbReference>
<protein>
    <submittedName>
        <fullName evidence="5">GntR family transcriptional regulator</fullName>
    </submittedName>
</protein>
<evidence type="ECO:0000256" key="2">
    <source>
        <dbReference type="ARBA" id="ARBA00023125"/>
    </source>
</evidence>
<dbReference type="Gene3D" id="1.10.10.10">
    <property type="entry name" value="Winged helix-like DNA-binding domain superfamily/Winged helix DNA-binding domain"/>
    <property type="match status" value="1"/>
</dbReference>
<dbReference type="PANTHER" id="PTHR44846">
    <property type="entry name" value="MANNOSYL-D-GLYCERATE TRANSPORT/METABOLISM SYSTEM REPRESSOR MNGR-RELATED"/>
    <property type="match status" value="1"/>
</dbReference>
<dbReference type="InterPro" id="IPR011663">
    <property type="entry name" value="UTRA"/>
</dbReference>
<evidence type="ECO:0000313" key="5">
    <source>
        <dbReference type="EMBL" id="GAA4283296.1"/>
    </source>
</evidence>
<keyword evidence="3" id="KW-0804">Transcription</keyword>
<evidence type="ECO:0000259" key="4">
    <source>
        <dbReference type="PROSITE" id="PS50949"/>
    </source>
</evidence>
<gene>
    <name evidence="5" type="ORF">GCM10022261_08270</name>
</gene>
<dbReference type="EMBL" id="BAABAZ010000004">
    <property type="protein sequence ID" value="GAA4283296.1"/>
    <property type="molecule type" value="Genomic_DNA"/>
</dbReference>
<dbReference type="SUPFAM" id="SSF64288">
    <property type="entry name" value="Chorismate lyase-like"/>
    <property type="match status" value="1"/>
</dbReference>
<dbReference type="CDD" id="cd07377">
    <property type="entry name" value="WHTH_GntR"/>
    <property type="match status" value="1"/>
</dbReference>
<sequence>MSSPAPLVNRYSSIPLYKQIEAHLERDIEENHSPGDQLLSEAELADRYDVNRLTVRQALAELVRRGLVETIRGKGTFVAWPVVRYDMSTGQDASFTRTMRERGHTVETRLLKSRTDDDPELRQQLDTESPLVRTDIQRLVDGRPWSLTSTWTVPGRYPGLEEKWQGESSLYRVLHEEFGVRMKRATRSFAALAASAEDAEWLMIPIATPILQVRGLNVDQHGAPVAVVEHHYPGDRVQFTMEAQ</sequence>
<dbReference type="PANTHER" id="PTHR44846:SF1">
    <property type="entry name" value="MANNOSYL-D-GLYCERATE TRANSPORT_METABOLISM SYSTEM REPRESSOR MNGR-RELATED"/>
    <property type="match status" value="1"/>
</dbReference>
<dbReference type="RefSeq" id="WP_236865549.1">
    <property type="nucleotide sequence ID" value="NZ_BAABAZ010000004.1"/>
</dbReference>
<keyword evidence="2" id="KW-0238">DNA-binding</keyword>
<evidence type="ECO:0000256" key="3">
    <source>
        <dbReference type="ARBA" id="ARBA00023163"/>
    </source>
</evidence>
<name>A0ABP8EH66_9MICO</name>
<evidence type="ECO:0000256" key="1">
    <source>
        <dbReference type="ARBA" id="ARBA00023015"/>
    </source>
</evidence>
<dbReference type="InterPro" id="IPR036390">
    <property type="entry name" value="WH_DNA-bd_sf"/>
</dbReference>
<dbReference type="Pfam" id="PF00392">
    <property type="entry name" value="GntR"/>
    <property type="match status" value="1"/>
</dbReference>